<sequence length="162" mass="19255">MFFLRRLYPIGIQTFEKIRNGNYLYIDKTEYVYRMAHSDSNYIFLSRPRRFGKSLLTSTLEAYFEGRRELFKGLALERLETEWTEYPVLHFDMSTAKHVDKEDLILELEKKLLRYEALYGRGKGDVKVNQRLEGLIQRAYEQTGRQVVVLIDEYDAPLLDVV</sequence>
<name>G5SQ42_9BACT</name>
<dbReference type="STRING" id="762968.HMPREF9441_01479"/>
<keyword evidence="3" id="KW-1185">Reference proteome</keyword>
<dbReference type="AlphaFoldDB" id="G5SQ42"/>
<dbReference type="OrthoDB" id="9776605at2"/>
<dbReference type="EMBL" id="AFFY01000022">
    <property type="protein sequence ID" value="EHH00245.1"/>
    <property type="molecule type" value="Genomic_DNA"/>
</dbReference>
<dbReference type="HOGENOM" id="CLU_021114_4_0_10"/>
<dbReference type="RefSeq" id="WP_008619324.1">
    <property type="nucleotide sequence ID" value="NZ_JH376597.1"/>
</dbReference>
<feature type="domain" description="AAA-ATPase-like" evidence="1">
    <location>
        <begin position="9"/>
        <end position="161"/>
    </location>
</feature>
<feature type="non-terminal residue" evidence="2">
    <location>
        <position position="162"/>
    </location>
</feature>
<dbReference type="GeneID" id="93557038"/>
<gene>
    <name evidence="2" type="ORF">HMPREF9441_01479</name>
</gene>
<evidence type="ECO:0000259" key="1">
    <source>
        <dbReference type="Pfam" id="PF09820"/>
    </source>
</evidence>
<dbReference type="Pfam" id="PF09820">
    <property type="entry name" value="AAA-ATPase_like"/>
    <property type="match status" value="1"/>
</dbReference>
<evidence type="ECO:0000313" key="3">
    <source>
        <dbReference type="Proteomes" id="UP000003598"/>
    </source>
</evidence>
<dbReference type="PANTHER" id="PTHR34825">
    <property type="entry name" value="CONSERVED PROTEIN, WITH A WEAK D-GALACTARATE DEHYDRATASE/ALTRONATE HYDROLASE DOMAIN"/>
    <property type="match status" value="1"/>
</dbReference>
<evidence type="ECO:0000313" key="2">
    <source>
        <dbReference type="EMBL" id="EHH00245.1"/>
    </source>
</evidence>
<dbReference type="InterPro" id="IPR018631">
    <property type="entry name" value="AAA-ATPase-like_dom"/>
</dbReference>
<dbReference type="eggNOG" id="COG1672">
    <property type="taxonomic scope" value="Bacteria"/>
</dbReference>
<protein>
    <recommendedName>
        <fullName evidence="1">AAA-ATPase-like domain-containing protein</fullName>
    </recommendedName>
</protein>
<accession>G5SQ42</accession>
<reference evidence="2 3" key="1">
    <citation type="submission" date="2011-03" db="EMBL/GenBank/DDBJ databases">
        <authorList>
            <person name="Weinstock G."/>
            <person name="Sodergren E."/>
            <person name="Clifton S."/>
            <person name="Fulton L."/>
            <person name="Fulton B."/>
            <person name="Courtney L."/>
            <person name="Fronick C."/>
            <person name="Harrison M."/>
            <person name="Strong C."/>
            <person name="Farmer C."/>
            <person name="Delahaunty K."/>
            <person name="Markovic C."/>
            <person name="Hall O."/>
            <person name="Minx P."/>
            <person name="Tomlinson C."/>
            <person name="Mitreva M."/>
            <person name="Hou S."/>
            <person name="Chen J."/>
            <person name="Wollam A."/>
            <person name="Pepin K.H."/>
            <person name="Johnson M."/>
            <person name="Bhonagiri V."/>
            <person name="Zhang X."/>
            <person name="Suruliraj S."/>
            <person name="Warren W."/>
            <person name="Chinwalla A."/>
            <person name="Mardis E.R."/>
            <person name="Wilson R.K."/>
        </authorList>
    </citation>
    <scope>NUCLEOTIDE SEQUENCE [LARGE SCALE GENOMIC DNA]</scope>
    <source>
        <strain evidence="2 3">YIT 11840</strain>
    </source>
</reference>
<proteinExistence type="predicted"/>
<comment type="caution">
    <text evidence="2">The sequence shown here is derived from an EMBL/GenBank/DDBJ whole genome shotgun (WGS) entry which is preliminary data.</text>
</comment>
<dbReference type="PANTHER" id="PTHR34825:SF1">
    <property type="entry name" value="AAA-ATPASE-LIKE DOMAIN-CONTAINING PROTEIN"/>
    <property type="match status" value="1"/>
</dbReference>
<organism evidence="2 3">
    <name type="scientific">Paraprevotella clara YIT 11840</name>
    <dbReference type="NCBI Taxonomy" id="762968"/>
    <lineage>
        <taxon>Bacteria</taxon>
        <taxon>Pseudomonadati</taxon>
        <taxon>Bacteroidota</taxon>
        <taxon>Bacteroidia</taxon>
        <taxon>Bacteroidales</taxon>
        <taxon>Prevotellaceae</taxon>
        <taxon>Paraprevotella</taxon>
    </lineage>
</organism>
<dbReference type="Proteomes" id="UP000003598">
    <property type="component" value="Unassembled WGS sequence"/>
</dbReference>